<dbReference type="SUPFAM" id="SSF56601">
    <property type="entry name" value="beta-lactamase/transpeptidase-like"/>
    <property type="match status" value="1"/>
</dbReference>
<evidence type="ECO:0000313" key="14">
    <source>
        <dbReference type="Proteomes" id="UP000564644"/>
    </source>
</evidence>
<evidence type="ECO:0000256" key="11">
    <source>
        <dbReference type="SAM" id="SignalP"/>
    </source>
</evidence>
<accession>A0A7X0STF2</accession>
<dbReference type="InterPro" id="IPR001967">
    <property type="entry name" value="Peptidase_S11_N"/>
</dbReference>
<gene>
    <name evidence="13" type="ORF">H7C18_21795</name>
</gene>
<feature type="binding site" evidence="8">
    <location>
        <position position="233"/>
    </location>
    <ligand>
        <name>substrate</name>
    </ligand>
</feature>
<proteinExistence type="inferred from homology"/>
<dbReference type="GO" id="GO:0009252">
    <property type="term" value="P:peptidoglycan biosynthetic process"/>
    <property type="evidence" value="ECO:0007669"/>
    <property type="project" value="UniProtKB-KW"/>
</dbReference>
<feature type="chain" id="PRO_5031453341" evidence="11">
    <location>
        <begin position="27"/>
        <end position="407"/>
    </location>
</feature>
<evidence type="ECO:0000256" key="1">
    <source>
        <dbReference type="ARBA" id="ARBA00007164"/>
    </source>
</evidence>
<dbReference type="GO" id="GO:0009002">
    <property type="term" value="F:serine-type D-Ala-D-Ala carboxypeptidase activity"/>
    <property type="evidence" value="ECO:0007669"/>
    <property type="project" value="InterPro"/>
</dbReference>
<comment type="caution">
    <text evidence="13">The sequence shown here is derived from an EMBL/GenBank/DDBJ whole genome shotgun (WGS) entry which is preliminary data.</text>
</comment>
<keyword evidence="2 11" id="KW-0732">Signal</keyword>
<name>A0A7X0STF2_9BACL</name>
<dbReference type="PANTHER" id="PTHR21581">
    <property type="entry name" value="D-ALANYL-D-ALANINE CARBOXYPEPTIDASE"/>
    <property type="match status" value="1"/>
</dbReference>
<evidence type="ECO:0000256" key="5">
    <source>
        <dbReference type="ARBA" id="ARBA00022984"/>
    </source>
</evidence>
<sequence length="407" mass="44631">MRKKSWGLLALAAGLLLGGFLPRADAETTEPAGTPPAVEEPEVVSEAATLIDSETGTVLYAKNADEQLYPASITKIVTGIIALENTKPDEIVTVSKEARNEDGTRIYLEEGEQLPMGKLLYGMLMNSGNDAATAVAEHIDGSKEKFAERMNQFVQDKIGTTSTHFVNPSGLPDPAQVTTAADMAKIASYAMKNETFRKIVSTKTMPWDGQVWKSELVNHNRMLWDYEGANGVKNGYTTEAGNTLVTSAVRDGMELIVVVLQAPGNQQAYDDTRKLLDYGFAAFAKQTVISAGQTFEVQDGAEPVQWQADQALTAVVRKDETPEATVRPDGQVTLRTKFGDQPIGRLTAKVEQKTAKDVHASSVGSQLDSTSDSGGSTMQKVVWYVWLFQLLLFALWFRLKLKRRRRY</sequence>
<dbReference type="GO" id="GO:0071555">
    <property type="term" value="P:cell wall organization"/>
    <property type="evidence" value="ECO:0007669"/>
    <property type="project" value="UniProtKB-KW"/>
</dbReference>
<evidence type="ECO:0000256" key="4">
    <source>
        <dbReference type="ARBA" id="ARBA00022960"/>
    </source>
</evidence>
<evidence type="ECO:0000256" key="6">
    <source>
        <dbReference type="ARBA" id="ARBA00023316"/>
    </source>
</evidence>
<evidence type="ECO:0000256" key="7">
    <source>
        <dbReference type="PIRSR" id="PIRSR618044-1"/>
    </source>
</evidence>
<evidence type="ECO:0000256" key="8">
    <source>
        <dbReference type="PIRSR" id="PIRSR618044-2"/>
    </source>
</evidence>
<keyword evidence="4" id="KW-0133">Cell shape</keyword>
<comment type="similarity">
    <text evidence="1 9">Belongs to the peptidase S11 family.</text>
</comment>
<dbReference type="RefSeq" id="WP_185131229.1">
    <property type="nucleotide sequence ID" value="NZ_JACJVO010000028.1"/>
</dbReference>
<keyword evidence="13" id="KW-0645">Protease</keyword>
<dbReference type="Proteomes" id="UP000564644">
    <property type="component" value="Unassembled WGS sequence"/>
</dbReference>
<evidence type="ECO:0000259" key="12">
    <source>
        <dbReference type="Pfam" id="PF00768"/>
    </source>
</evidence>
<keyword evidence="3" id="KW-0378">Hydrolase</keyword>
<dbReference type="PRINTS" id="PR00725">
    <property type="entry name" value="DADACBPTASE1"/>
</dbReference>
<keyword evidence="14" id="KW-1185">Reference proteome</keyword>
<evidence type="ECO:0000256" key="2">
    <source>
        <dbReference type="ARBA" id="ARBA00022729"/>
    </source>
</evidence>
<keyword evidence="10" id="KW-0812">Transmembrane</keyword>
<feature type="active site" evidence="7">
    <location>
        <position position="127"/>
    </location>
</feature>
<protein>
    <submittedName>
        <fullName evidence="13">D-alanyl-D-alanine carboxypeptidase</fullName>
    </submittedName>
</protein>
<dbReference type="GO" id="GO:0008360">
    <property type="term" value="P:regulation of cell shape"/>
    <property type="evidence" value="ECO:0007669"/>
    <property type="project" value="UniProtKB-KW"/>
</dbReference>
<dbReference type="AlphaFoldDB" id="A0A7X0STF2"/>
<keyword evidence="6" id="KW-0961">Cell wall biogenesis/degradation</keyword>
<keyword evidence="10" id="KW-0472">Membrane</keyword>
<keyword evidence="10" id="KW-1133">Transmembrane helix</keyword>
<evidence type="ECO:0000256" key="3">
    <source>
        <dbReference type="ARBA" id="ARBA00022801"/>
    </source>
</evidence>
<dbReference type="InterPro" id="IPR012338">
    <property type="entry name" value="Beta-lactam/transpept-like"/>
</dbReference>
<dbReference type="InterPro" id="IPR018044">
    <property type="entry name" value="Peptidase_S11"/>
</dbReference>
<feature type="transmembrane region" description="Helical" evidence="10">
    <location>
        <begin position="381"/>
        <end position="399"/>
    </location>
</feature>
<dbReference type="GO" id="GO:0006508">
    <property type="term" value="P:proteolysis"/>
    <property type="evidence" value="ECO:0007669"/>
    <property type="project" value="InterPro"/>
</dbReference>
<organism evidence="13 14">
    <name type="scientific">Cohnella zeiphila</name>
    <dbReference type="NCBI Taxonomy" id="2761120"/>
    <lineage>
        <taxon>Bacteria</taxon>
        <taxon>Bacillati</taxon>
        <taxon>Bacillota</taxon>
        <taxon>Bacilli</taxon>
        <taxon>Bacillales</taxon>
        <taxon>Paenibacillaceae</taxon>
        <taxon>Cohnella</taxon>
    </lineage>
</organism>
<feature type="signal peptide" evidence="11">
    <location>
        <begin position="1"/>
        <end position="26"/>
    </location>
</feature>
<evidence type="ECO:0000256" key="10">
    <source>
        <dbReference type="SAM" id="Phobius"/>
    </source>
</evidence>
<feature type="domain" description="Peptidase S11 D-alanyl-D-alanine carboxypeptidase A N-terminal" evidence="12">
    <location>
        <begin position="37"/>
        <end position="263"/>
    </location>
</feature>
<dbReference type="PANTHER" id="PTHR21581:SF33">
    <property type="entry name" value="D-ALANYL-D-ALANINE CARBOXYPEPTIDASE DACB"/>
    <property type="match status" value="1"/>
</dbReference>
<dbReference type="EMBL" id="JACJVO010000028">
    <property type="protein sequence ID" value="MBB6733563.1"/>
    <property type="molecule type" value="Genomic_DNA"/>
</dbReference>
<reference evidence="13 14" key="1">
    <citation type="submission" date="2020-08" db="EMBL/GenBank/DDBJ databases">
        <title>Cohnella phylogeny.</title>
        <authorList>
            <person name="Dunlap C."/>
        </authorList>
    </citation>
    <scope>NUCLEOTIDE SEQUENCE [LARGE SCALE GENOMIC DNA]</scope>
    <source>
        <strain evidence="13 14">CBP 2801</strain>
    </source>
</reference>
<evidence type="ECO:0000256" key="9">
    <source>
        <dbReference type="RuleBase" id="RU004016"/>
    </source>
</evidence>
<dbReference type="Gene3D" id="3.40.710.10">
    <property type="entry name" value="DD-peptidase/beta-lactamase superfamily"/>
    <property type="match status" value="1"/>
</dbReference>
<feature type="active site" description="Acyl-ester intermediate" evidence="7">
    <location>
        <position position="72"/>
    </location>
</feature>
<keyword evidence="13" id="KW-0121">Carboxypeptidase</keyword>
<evidence type="ECO:0000313" key="13">
    <source>
        <dbReference type="EMBL" id="MBB6733563.1"/>
    </source>
</evidence>
<keyword evidence="5" id="KW-0573">Peptidoglycan synthesis</keyword>
<dbReference type="Pfam" id="PF00768">
    <property type="entry name" value="Peptidase_S11"/>
    <property type="match status" value="1"/>
</dbReference>
<feature type="active site" description="Proton acceptor" evidence="7">
    <location>
        <position position="75"/>
    </location>
</feature>